<evidence type="ECO:0000313" key="3">
    <source>
        <dbReference type="Proteomes" id="UP000481861"/>
    </source>
</evidence>
<keyword evidence="3" id="KW-1185">Reference proteome</keyword>
<protein>
    <submittedName>
        <fullName evidence="2">Uncharacterized protein</fullName>
    </submittedName>
</protein>
<organism evidence="2 3">
    <name type="scientific">Massariosphaeria phaeospora</name>
    <dbReference type="NCBI Taxonomy" id="100035"/>
    <lineage>
        <taxon>Eukaryota</taxon>
        <taxon>Fungi</taxon>
        <taxon>Dikarya</taxon>
        <taxon>Ascomycota</taxon>
        <taxon>Pezizomycotina</taxon>
        <taxon>Dothideomycetes</taxon>
        <taxon>Pleosporomycetidae</taxon>
        <taxon>Pleosporales</taxon>
        <taxon>Pleosporales incertae sedis</taxon>
        <taxon>Massariosphaeria</taxon>
    </lineage>
</organism>
<proteinExistence type="predicted"/>
<dbReference type="AlphaFoldDB" id="A0A7C8I1X1"/>
<feature type="compositionally biased region" description="Polar residues" evidence="1">
    <location>
        <begin position="75"/>
        <end position="103"/>
    </location>
</feature>
<evidence type="ECO:0000256" key="1">
    <source>
        <dbReference type="SAM" id="MobiDB-lite"/>
    </source>
</evidence>
<gene>
    <name evidence="2" type="ORF">BDV95DRAFT_610998</name>
</gene>
<reference evidence="2 3" key="1">
    <citation type="submission" date="2020-01" db="EMBL/GenBank/DDBJ databases">
        <authorList>
            <consortium name="DOE Joint Genome Institute"/>
            <person name="Haridas S."/>
            <person name="Albert R."/>
            <person name="Binder M."/>
            <person name="Bloem J."/>
            <person name="Labutti K."/>
            <person name="Salamov A."/>
            <person name="Andreopoulos B."/>
            <person name="Baker S.E."/>
            <person name="Barry K."/>
            <person name="Bills G."/>
            <person name="Bluhm B.H."/>
            <person name="Cannon C."/>
            <person name="Castanera R."/>
            <person name="Culley D.E."/>
            <person name="Daum C."/>
            <person name="Ezra D."/>
            <person name="Gonzalez J.B."/>
            <person name="Henrissat B."/>
            <person name="Kuo A."/>
            <person name="Liang C."/>
            <person name="Lipzen A."/>
            <person name="Lutzoni F."/>
            <person name="Magnuson J."/>
            <person name="Mondo S."/>
            <person name="Nolan M."/>
            <person name="Ohm R."/>
            <person name="Pangilinan J."/>
            <person name="Park H.-J.H."/>
            <person name="Ramirez L."/>
            <person name="Alfaro M."/>
            <person name="Sun H."/>
            <person name="Tritt A."/>
            <person name="Yoshinaga Y."/>
            <person name="Zwiers L.-H.L."/>
            <person name="Turgeon B.G."/>
            <person name="Goodwin S.B."/>
            <person name="Spatafora J.W."/>
            <person name="Crous P.W."/>
            <person name="Grigoriev I.V."/>
        </authorList>
    </citation>
    <scope>NUCLEOTIDE SEQUENCE [LARGE SCALE GENOMIC DNA]</scope>
    <source>
        <strain evidence="2 3">CBS 611.86</strain>
    </source>
</reference>
<evidence type="ECO:0000313" key="2">
    <source>
        <dbReference type="EMBL" id="KAF2867126.1"/>
    </source>
</evidence>
<accession>A0A7C8I1X1</accession>
<sequence length="462" mass="49685">MASPSSAFGDDSWDFVNQPGAGADLQFDPSSDLQFDDGSDLHVDSDSAFDSGSDLQFDAGPSNSNLQFDALQFNAGPSNSDLQSNAGPSNSDLQSNAAPSGSDLQFDATAPGPALQAQSGAAAPLDSDLQSNATLSGSASPQSGPPVPTAQEILLKVLDDPVYQKIFGNVVEDSDLTGDPNIPVDPIIAAPGNLTAVTDMNFLSLGIVYPDDPSLIPQLAWKSGLMIPLAPQPPSTAADGQKQLPDFTNLDFSEFDVNNSTSNYPAYTGAFKNAREAREYRQRVRRGPKPADDVELIKTQRQFWVKRLYNAMINTAQIIDGAGSNHLKRFTVYKPEELEALDVEAVAHEIFDACVHVHEKGWTYLKLYHKDSVRGSKVDSSKKSLRMRLERICHVLKTVKATCDDALRSGVTLALLADNPDIRIATKKANNTGNAKRKAQIELAKKVEKKVAAKAKAAKAKK</sequence>
<feature type="region of interest" description="Disordered" evidence="1">
    <location>
        <begin position="1"/>
        <end position="148"/>
    </location>
</feature>
<name>A0A7C8I1X1_9PLEO</name>
<dbReference type="Proteomes" id="UP000481861">
    <property type="component" value="Unassembled WGS sequence"/>
</dbReference>
<comment type="caution">
    <text evidence="2">The sequence shown here is derived from an EMBL/GenBank/DDBJ whole genome shotgun (WGS) entry which is preliminary data.</text>
</comment>
<dbReference type="OrthoDB" id="3786709at2759"/>
<feature type="compositionally biased region" description="Polar residues" evidence="1">
    <location>
        <begin position="128"/>
        <end position="142"/>
    </location>
</feature>
<dbReference type="EMBL" id="JAADJZ010000024">
    <property type="protein sequence ID" value="KAF2867126.1"/>
    <property type="molecule type" value="Genomic_DNA"/>
</dbReference>